<dbReference type="NCBIfam" id="TIGR00263">
    <property type="entry name" value="trpB"/>
    <property type="match status" value="1"/>
</dbReference>
<gene>
    <name evidence="11 14" type="primary">trpB</name>
    <name evidence="14" type="ORF">SV7mr_08050</name>
</gene>
<dbReference type="InterPro" id="IPR023026">
    <property type="entry name" value="Trp_synth_beta/beta-like"/>
</dbReference>
<evidence type="ECO:0000256" key="7">
    <source>
        <dbReference type="ARBA" id="ARBA00022898"/>
    </source>
</evidence>
<dbReference type="EC" id="4.2.1.20" evidence="11"/>
<dbReference type="CDD" id="cd06446">
    <property type="entry name" value="Trp-synth_B"/>
    <property type="match status" value="1"/>
</dbReference>
<feature type="domain" description="Tryptophan synthase beta chain-like PALP" evidence="13">
    <location>
        <begin position="72"/>
        <end position="396"/>
    </location>
</feature>
<name>A0A517SQB4_9BACT</name>
<evidence type="ECO:0000256" key="10">
    <source>
        <dbReference type="ARBA" id="ARBA00049047"/>
    </source>
</evidence>
<comment type="pathway">
    <text evidence="2 11">Amino-acid biosynthesis; L-tryptophan biosynthesis; L-tryptophan from chorismate: step 5/5.</text>
</comment>
<feature type="modified residue" description="N6-(pyridoxal phosphate)lysine" evidence="11">
    <location>
        <position position="106"/>
    </location>
</feature>
<dbReference type="AlphaFoldDB" id="A0A517SQB4"/>
<dbReference type="PANTHER" id="PTHR48077:SF3">
    <property type="entry name" value="TRYPTOPHAN SYNTHASE"/>
    <property type="match status" value="1"/>
</dbReference>
<dbReference type="FunFam" id="3.40.50.1100:FF:000001">
    <property type="entry name" value="Tryptophan synthase beta chain"/>
    <property type="match status" value="1"/>
</dbReference>
<evidence type="ECO:0000256" key="6">
    <source>
        <dbReference type="ARBA" id="ARBA00022822"/>
    </source>
</evidence>
<comment type="similarity">
    <text evidence="3 11">Belongs to the TrpB family.</text>
</comment>
<dbReference type="FunFam" id="3.40.50.1100:FF:000004">
    <property type="entry name" value="Tryptophan synthase beta chain"/>
    <property type="match status" value="1"/>
</dbReference>
<dbReference type="HAMAP" id="MF_00133">
    <property type="entry name" value="Trp_synth_beta"/>
    <property type="match status" value="1"/>
</dbReference>
<dbReference type="GO" id="GO:0005737">
    <property type="term" value="C:cytoplasm"/>
    <property type="evidence" value="ECO:0007669"/>
    <property type="project" value="TreeGrafter"/>
</dbReference>
<keyword evidence="6 11" id="KW-0822">Tryptophan biosynthesis</keyword>
<comment type="subunit">
    <text evidence="4 11">Tetramer of two alpha and two beta chains.</text>
</comment>
<keyword evidence="15" id="KW-1185">Reference proteome</keyword>
<dbReference type="PANTHER" id="PTHR48077">
    <property type="entry name" value="TRYPTOPHAN SYNTHASE-RELATED"/>
    <property type="match status" value="1"/>
</dbReference>
<evidence type="ECO:0000256" key="11">
    <source>
        <dbReference type="HAMAP-Rule" id="MF_00133"/>
    </source>
</evidence>
<dbReference type="InterPro" id="IPR006653">
    <property type="entry name" value="Trp_synth_b_CS"/>
</dbReference>
<dbReference type="PROSITE" id="PS00168">
    <property type="entry name" value="TRP_SYNTHASE_BETA"/>
    <property type="match status" value="1"/>
</dbReference>
<evidence type="ECO:0000256" key="4">
    <source>
        <dbReference type="ARBA" id="ARBA00011270"/>
    </source>
</evidence>
<dbReference type="EMBL" id="CP036272">
    <property type="protein sequence ID" value="QDT58315.1"/>
    <property type="molecule type" value="Genomic_DNA"/>
</dbReference>
<dbReference type="SUPFAM" id="SSF53686">
    <property type="entry name" value="Tryptophan synthase beta subunit-like PLP-dependent enzymes"/>
    <property type="match status" value="1"/>
</dbReference>
<accession>A0A517SQB4</accession>
<dbReference type="InterPro" id="IPR036052">
    <property type="entry name" value="TrpB-like_PALP_sf"/>
</dbReference>
<dbReference type="InterPro" id="IPR001926">
    <property type="entry name" value="TrpB-like_PALP"/>
</dbReference>
<evidence type="ECO:0000313" key="15">
    <source>
        <dbReference type="Proteomes" id="UP000315003"/>
    </source>
</evidence>
<dbReference type="RefSeq" id="WP_419188056.1">
    <property type="nucleotide sequence ID" value="NZ_CP036272.1"/>
</dbReference>
<evidence type="ECO:0000256" key="5">
    <source>
        <dbReference type="ARBA" id="ARBA00022605"/>
    </source>
</evidence>
<feature type="compositionally biased region" description="Polar residues" evidence="12">
    <location>
        <begin position="1"/>
        <end position="18"/>
    </location>
</feature>
<evidence type="ECO:0000313" key="14">
    <source>
        <dbReference type="EMBL" id="QDT58315.1"/>
    </source>
</evidence>
<dbReference type="Gene3D" id="3.40.50.1100">
    <property type="match status" value="2"/>
</dbReference>
<protein>
    <recommendedName>
        <fullName evidence="11">Tryptophan synthase beta chain</fullName>
        <ecNumber evidence="11">4.2.1.20</ecNumber>
    </recommendedName>
</protein>
<evidence type="ECO:0000256" key="8">
    <source>
        <dbReference type="ARBA" id="ARBA00023141"/>
    </source>
</evidence>
<comment type="cofactor">
    <cofactor evidence="1 11">
        <name>pyridoxal 5'-phosphate</name>
        <dbReference type="ChEBI" id="CHEBI:597326"/>
    </cofactor>
</comment>
<evidence type="ECO:0000256" key="12">
    <source>
        <dbReference type="SAM" id="MobiDB-lite"/>
    </source>
</evidence>
<keyword evidence="8 11" id="KW-0057">Aromatic amino acid biosynthesis</keyword>
<sequence>MSTLPQQSEPMENGSATASVPDMNGRFGDFGGRFVPETLMRALDQLAEEYEAAKKDPEFQRELNQLLKTFVGRPSPFYFAKRLTEAAGGAQIWLKREDLNHTGAHKINNTLGQALLTLRMGKTRVIAETGAGQHGVASATACAHFGLPCTVFMGAEDIRRQKPNVFSMQLMGAHIESVESGSRTLRDAVNEAMRDWMSSVEDTHYIIGSVIGPHPFPMIVRDFQSVIGRETRDQSRELLGRLPDCVVACVGGGSNAAGMFYPFVEDEGVRLVGVEAGGRGSQAGDHAAPMAFGQPGILHGSYSYVVQDDDGQTCDVHSMSAGLDYPGVGPEHSYWKDTGRVDYIQCGDTEAMSAFDTLSRTEGIIPALETSHAIAKALQIASEMSADQHLVVCLSGRGDKDAMEIARLKGQEF</sequence>
<dbReference type="Pfam" id="PF00291">
    <property type="entry name" value="PALP"/>
    <property type="match status" value="1"/>
</dbReference>
<comment type="function">
    <text evidence="11">The beta subunit is responsible for the synthesis of L-tryptophan from indole and L-serine.</text>
</comment>
<evidence type="ECO:0000256" key="9">
    <source>
        <dbReference type="ARBA" id="ARBA00023239"/>
    </source>
</evidence>
<proteinExistence type="inferred from homology"/>
<evidence type="ECO:0000259" key="13">
    <source>
        <dbReference type="Pfam" id="PF00291"/>
    </source>
</evidence>
<dbReference type="InterPro" id="IPR006654">
    <property type="entry name" value="Trp_synth_beta"/>
</dbReference>
<keyword evidence="5 11" id="KW-0028">Amino-acid biosynthesis</keyword>
<dbReference type="GO" id="GO:0004834">
    <property type="term" value="F:tryptophan synthase activity"/>
    <property type="evidence" value="ECO:0007669"/>
    <property type="project" value="UniProtKB-UniRule"/>
</dbReference>
<reference evidence="14 15" key="1">
    <citation type="submission" date="2019-02" db="EMBL/GenBank/DDBJ databases">
        <title>Deep-cultivation of Planctomycetes and their phenomic and genomic characterization uncovers novel biology.</title>
        <authorList>
            <person name="Wiegand S."/>
            <person name="Jogler M."/>
            <person name="Boedeker C."/>
            <person name="Pinto D."/>
            <person name="Vollmers J."/>
            <person name="Rivas-Marin E."/>
            <person name="Kohn T."/>
            <person name="Peeters S.H."/>
            <person name="Heuer A."/>
            <person name="Rast P."/>
            <person name="Oberbeckmann S."/>
            <person name="Bunk B."/>
            <person name="Jeske O."/>
            <person name="Meyerdierks A."/>
            <person name="Storesund J.E."/>
            <person name="Kallscheuer N."/>
            <person name="Luecker S."/>
            <person name="Lage O.M."/>
            <person name="Pohl T."/>
            <person name="Merkel B.J."/>
            <person name="Hornburger P."/>
            <person name="Mueller R.-W."/>
            <person name="Bruemmer F."/>
            <person name="Labrenz M."/>
            <person name="Spormann A.M."/>
            <person name="Op den Camp H."/>
            <person name="Overmann J."/>
            <person name="Amann R."/>
            <person name="Jetten M.S.M."/>
            <person name="Mascher T."/>
            <person name="Medema M.H."/>
            <person name="Devos D.P."/>
            <person name="Kaster A.-K."/>
            <person name="Ovreas L."/>
            <person name="Rohde M."/>
            <person name="Galperin M.Y."/>
            <person name="Jogler C."/>
        </authorList>
    </citation>
    <scope>NUCLEOTIDE SEQUENCE [LARGE SCALE GENOMIC DNA]</scope>
    <source>
        <strain evidence="14 15">SV_7m_r</strain>
    </source>
</reference>
<dbReference type="Proteomes" id="UP000315003">
    <property type="component" value="Chromosome"/>
</dbReference>
<evidence type="ECO:0000256" key="2">
    <source>
        <dbReference type="ARBA" id="ARBA00004733"/>
    </source>
</evidence>
<evidence type="ECO:0000256" key="1">
    <source>
        <dbReference type="ARBA" id="ARBA00001933"/>
    </source>
</evidence>
<keyword evidence="9 11" id="KW-0456">Lyase</keyword>
<dbReference type="PIRSF" id="PIRSF001413">
    <property type="entry name" value="Trp_syn_beta"/>
    <property type="match status" value="1"/>
</dbReference>
<feature type="region of interest" description="Disordered" evidence="12">
    <location>
        <begin position="1"/>
        <end position="23"/>
    </location>
</feature>
<organism evidence="14 15">
    <name type="scientific">Stieleria bergensis</name>
    <dbReference type="NCBI Taxonomy" id="2528025"/>
    <lineage>
        <taxon>Bacteria</taxon>
        <taxon>Pseudomonadati</taxon>
        <taxon>Planctomycetota</taxon>
        <taxon>Planctomycetia</taxon>
        <taxon>Pirellulales</taxon>
        <taxon>Pirellulaceae</taxon>
        <taxon>Stieleria</taxon>
    </lineage>
</organism>
<evidence type="ECO:0000256" key="3">
    <source>
        <dbReference type="ARBA" id="ARBA00009982"/>
    </source>
</evidence>
<dbReference type="UniPathway" id="UPA00035">
    <property type="reaction ID" value="UER00044"/>
</dbReference>
<keyword evidence="7 11" id="KW-0663">Pyridoxal phosphate</keyword>
<comment type="catalytic activity">
    <reaction evidence="10 11">
        <text>(1S,2R)-1-C-(indol-3-yl)glycerol 3-phosphate + L-serine = D-glyceraldehyde 3-phosphate + L-tryptophan + H2O</text>
        <dbReference type="Rhea" id="RHEA:10532"/>
        <dbReference type="ChEBI" id="CHEBI:15377"/>
        <dbReference type="ChEBI" id="CHEBI:33384"/>
        <dbReference type="ChEBI" id="CHEBI:57912"/>
        <dbReference type="ChEBI" id="CHEBI:58866"/>
        <dbReference type="ChEBI" id="CHEBI:59776"/>
        <dbReference type="EC" id="4.2.1.20"/>
    </reaction>
</comment>